<evidence type="ECO:0000256" key="7">
    <source>
        <dbReference type="ARBA" id="ARBA00023170"/>
    </source>
</evidence>
<dbReference type="GO" id="GO:0005886">
    <property type="term" value="C:plasma membrane"/>
    <property type="evidence" value="ECO:0007669"/>
    <property type="project" value="UniProtKB-SubCell"/>
</dbReference>
<sequence length="422" mass="48066">MGCLGVTLILNKEFQYLGYKWLRIGDQAILHEKNALLRLNFQSFPPLATLTSVNNSLILGGFFGHIFNIFNTDFNISFEIIKCKDSQFGAFINGSWTGMISDLTQGLADISLSALISRQLSGHVHFSPQMFSLQFDVVYRILERHEWDYDFYSQPCQMEIWLCVFAISLTVIIVKGLVDNVLNKKNCASSLRNLINDLLLCWPIYYSHRFSSKSIKFIFGIYIAFSMLLLISYTSMLTSLLAKPDAKVPFSSLTEMLEKTDFTPVIFKGGKFEEMFSKTPYENKRVLRADTGAEAIDLIYSGKMAFLGALKEVQQFIGENCSFDVALEHISREQMAIAYSKHFPYVDYFNFKILLLKQYGILSVEYERATFFNDLQRCSLQTPFNPVSFSKTVGAFVVLMSGVLISLVVGIFELIVHKLLMM</sequence>
<dbReference type="InterPro" id="IPR052192">
    <property type="entry name" value="Insect_Ionotropic_Sensory_Rcpt"/>
</dbReference>
<protein>
    <recommendedName>
        <fullName evidence="10">Ionotropic glutamate receptor C-terminal domain-containing protein</fullName>
    </recommendedName>
</protein>
<keyword evidence="7" id="KW-0675">Receptor</keyword>
<dbReference type="Gene3D" id="3.40.190.10">
    <property type="entry name" value="Periplasmic binding protein-like II"/>
    <property type="match status" value="1"/>
</dbReference>
<keyword evidence="5 9" id="KW-1133">Transmembrane helix</keyword>
<dbReference type="InterPro" id="IPR001320">
    <property type="entry name" value="Iontro_rcpt_C"/>
</dbReference>
<evidence type="ECO:0000256" key="8">
    <source>
        <dbReference type="ARBA" id="ARBA00023180"/>
    </source>
</evidence>
<dbReference type="AlphaFoldDB" id="T1INX5"/>
<evidence type="ECO:0000256" key="5">
    <source>
        <dbReference type="ARBA" id="ARBA00022989"/>
    </source>
</evidence>
<name>T1INX5_STRMM</name>
<evidence type="ECO:0000256" key="9">
    <source>
        <dbReference type="SAM" id="Phobius"/>
    </source>
</evidence>
<dbReference type="Gene3D" id="1.10.287.70">
    <property type="match status" value="1"/>
</dbReference>
<evidence type="ECO:0000256" key="2">
    <source>
        <dbReference type="ARBA" id="ARBA00008685"/>
    </source>
</evidence>
<keyword evidence="12" id="KW-1185">Reference proteome</keyword>
<dbReference type="PhylomeDB" id="T1INX5"/>
<keyword evidence="3" id="KW-1003">Cell membrane</keyword>
<dbReference type="HOGENOM" id="CLU_037166_0_0_1"/>
<evidence type="ECO:0000259" key="10">
    <source>
        <dbReference type="Pfam" id="PF00060"/>
    </source>
</evidence>
<evidence type="ECO:0000313" key="12">
    <source>
        <dbReference type="Proteomes" id="UP000014500"/>
    </source>
</evidence>
<dbReference type="Pfam" id="PF00060">
    <property type="entry name" value="Lig_chan"/>
    <property type="match status" value="1"/>
</dbReference>
<keyword evidence="6 9" id="KW-0472">Membrane</keyword>
<reference evidence="12" key="1">
    <citation type="submission" date="2011-05" db="EMBL/GenBank/DDBJ databases">
        <authorList>
            <person name="Richards S.R."/>
            <person name="Qu J."/>
            <person name="Jiang H."/>
            <person name="Jhangiani S.N."/>
            <person name="Agravi P."/>
            <person name="Goodspeed R."/>
            <person name="Gross S."/>
            <person name="Mandapat C."/>
            <person name="Jackson L."/>
            <person name="Mathew T."/>
            <person name="Pu L."/>
            <person name="Thornton R."/>
            <person name="Saada N."/>
            <person name="Wilczek-Boney K.B."/>
            <person name="Lee S."/>
            <person name="Kovar C."/>
            <person name="Wu Y."/>
            <person name="Scherer S.E."/>
            <person name="Worley K.C."/>
            <person name="Muzny D.M."/>
            <person name="Gibbs R."/>
        </authorList>
    </citation>
    <scope>NUCLEOTIDE SEQUENCE</scope>
    <source>
        <strain evidence="12">Brora</strain>
    </source>
</reference>
<dbReference type="EnsemblMetazoa" id="SMAR002714-RA">
    <property type="protein sequence ID" value="SMAR002714-PA"/>
    <property type="gene ID" value="SMAR002714"/>
</dbReference>
<dbReference type="Proteomes" id="UP000014500">
    <property type="component" value="Unassembled WGS sequence"/>
</dbReference>
<dbReference type="STRING" id="126957.T1INX5"/>
<feature type="transmembrane region" description="Helical" evidence="9">
    <location>
        <begin position="393"/>
        <end position="416"/>
    </location>
</feature>
<evidence type="ECO:0000256" key="1">
    <source>
        <dbReference type="ARBA" id="ARBA00004651"/>
    </source>
</evidence>
<dbReference type="eggNOG" id="KOG1052">
    <property type="taxonomic scope" value="Eukaryota"/>
</dbReference>
<dbReference type="GO" id="GO:0015276">
    <property type="term" value="F:ligand-gated monoatomic ion channel activity"/>
    <property type="evidence" value="ECO:0007669"/>
    <property type="project" value="InterPro"/>
</dbReference>
<proteinExistence type="inferred from homology"/>
<evidence type="ECO:0000256" key="6">
    <source>
        <dbReference type="ARBA" id="ARBA00023136"/>
    </source>
</evidence>
<feature type="domain" description="Ionotropic glutamate receptor C-terminal" evidence="10">
    <location>
        <begin position="158"/>
        <end position="402"/>
    </location>
</feature>
<evidence type="ECO:0000313" key="11">
    <source>
        <dbReference type="EnsemblMetazoa" id="SMAR002714-PA"/>
    </source>
</evidence>
<comment type="subcellular location">
    <subcellularLocation>
        <location evidence="1">Cell membrane</location>
        <topology evidence="1">Multi-pass membrane protein</topology>
    </subcellularLocation>
</comment>
<keyword evidence="4 9" id="KW-0812">Transmembrane</keyword>
<comment type="similarity">
    <text evidence="2">Belongs to the glutamate-gated ion channel (TC 1.A.10.1) family.</text>
</comment>
<dbReference type="EMBL" id="JH431228">
    <property type="status" value="NOT_ANNOTATED_CDS"/>
    <property type="molecule type" value="Genomic_DNA"/>
</dbReference>
<dbReference type="PANTHER" id="PTHR42643">
    <property type="entry name" value="IONOTROPIC RECEPTOR 20A-RELATED"/>
    <property type="match status" value="1"/>
</dbReference>
<feature type="transmembrane region" description="Helical" evidence="9">
    <location>
        <begin position="158"/>
        <end position="178"/>
    </location>
</feature>
<keyword evidence="8" id="KW-0325">Glycoprotein</keyword>
<evidence type="ECO:0000256" key="3">
    <source>
        <dbReference type="ARBA" id="ARBA00022475"/>
    </source>
</evidence>
<reference evidence="11" key="2">
    <citation type="submission" date="2015-02" db="UniProtKB">
        <authorList>
            <consortium name="EnsemblMetazoa"/>
        </authorList>
    </citation>
    <scope>IDENTIFICATION</scope>
</reference>
<dbReference type="GO" id="GO:0050906">
    <property type="term" value="P:detection of stimulus involved in sensory perception"/>
    <property type="evidence" value="ECO:0007669"/>
    <property type="project" value="UniProtKB-ARBA"/>
</dbReference>
<accession>T1INX5</accession>
<evidence type="ECO:0000256" key="4">
    <source>
        <dbReference type="ARBA" id="ARBA00022692"/>
    </source>
</evidence>
<dbReference type="SUPFAM" id="SSF53850">
    <property type="entry name" value="Periplasmic binding protein-like II"/>
    <property type="match status" value="1"/>
</dbReference>
<dbReference type="PANTHER" id="PTHR42643:SF24">
    <property type="entry name" value="IONOTROPIC RECEPTOR 60A"/>
    <property type="match status" value="1"/>
</dbReference>
<organism evidence="11 12">
    <name type="scientific">Strigamia maritima</name>
    <name type="common">European centipede</name>
    <name type="synonym">Geophilus maritimus</name>
    <dbReference type="NCBI Taxonomy" id="126957"/>
    <lineage>
        <taxon>Eukaryota</taxon>
        <taxon>Metazoa</taxon>
        <taxon>Ecdysozoa</taxon>
        <taxon>Arthropoda</taxon>
        <taxon>Myriapoda</taxon>
        <taxon>Chilopoda</taxon>
        <taxon>Pleurostigmophora</taxon>
        <taxon>Geophilomorpha</taxon>
        <taxon>Linotaeniidae</taxon>
        <taxon>Strigamia</taxon>
    </lineage>
</organism>
<feature type="transmembrane region" description="Helical" evidence="9">
    <location>
        <begin position="217"/>
        <end position="242"/>
    </location>
</feature>